<dbReference type="InterPro" id="IPR050306">
    <property type="entry name" value="PfkB_Carbo_kinase"/>
</dbReference>
<dbReference type="Proteomes" id="UP000067434">
    <property type="component" value="Chromosome"/>
</dbReference>
<dbReference type="KEGG" id="thf:MA03_06575"/>
<protein>
    <recommendedName>
        <fullName evidence="4">Carbohydrate kinase PfkB domain-containing protein</fullName>
    </recommendedName>
</protein>
<dbReference type="AlphaFoldDB" id="A0A0F7FI33"/>
<proteinExistence type="inferred from homology"/>
<gene>
    <name evidence="5" type="ORF">MA03_06575</name>
</gene>
<evidence type="ECO:0000256" key="3">
    <source>
        <dbReference type="ARBA" id="ARBA00022777"/>
    </source>
</evidence>
<dbReference type="RefSeq" id="WP_052884500.1">
    <property type="nucleotide sequence ID" value="NZ_CP009961.1"/>
</dbReference>
<accession>A0A0F7FI33</accession>
<reference evidence="5 6" key="1">
    <citation type="journal article" date="2015" name="Stand. Genomic Sci.">
        <title>Complete genome sequence of and proposal of Thermofilum uzonense sp. nov. a novel hyperthermophilic crenarchaeon and emended description of the genus Thermofilum.</title>
        <authorList>
            <person name="Toshchakov S.V."/>
            <person name="Korzhenkov A.A."/>
            <person name="Samarov N.I."/>
            <person name="Mazunin I.O."/>
            <person name="Mozhey O.I."/>
            <person name="Shmyr I.S."/>
            <person name="Derbikova K.S."/>
            <person name="Taranov E.A."/>
            <person name="Dominova I.N."/>
            <person name="Bonch-Osmolovskaya E.A."/>
            <person name="Patrushev M.V."/>
            <person name="Podosokorskaya O.A."/>
            <person name="Kublanov I.V."/>
        </authorList>
    </citation>
    <scope>NUCLEOTIDE SEQUENCE [LARGE SCALE GENOMIC DNA]</scope>
    <source>
        <strain evidence="5 6">1807-2</strain>
    </source>
</reference>
<evidence type="ECO:0000259" key="4">
    <source>
        <dbReference type="Pfam" id="PF00294"/>
    </source>
</evidence>
<dbReference type="PANTHER" id="PTHR43085">
    <property type="entry name" value="HEXOKINASE FAMILY MEMBER"/>
    <property type="match status" value="1"/>
</dbReference>
<dbReference type="EMBL" id="CP009961">
    <property type="protein sequence ID" value="AKG38980.1"/>
    <property type="molecule type" value="Genomic_DNA"/>
</dbReference>
<dbReference type="InterPro" id="IPR011611">
    <property type="entry name" value="PfkB_dom"/>
</dbReference>
<dbReference type="STRING" id="1550241.MA03_06575"/>
<keyword evidence="2" id="KW-0808">Transferase</keyword>
<keyword evidence="6" id="KW-1185">Reference proteome</keyword>
<evidence type="ECO:0000256" key="1">
    <source>
        <dbReference type="ARBA" id="ARBA00010688"/>
    </source>
</evidence>
<dbReference type="GeneID" id="25401880"/>
<dbReference type="SUPFAM" id="SSF53613">
    <property type="entry name" value="Ribokinase-like"/>
    <property type="match status" value="1"/>
</dbReference>
<dbReference type="InterPro" id="IPR029056">
    <property type="entry name" value="Ribokinase-like"/>
</dbReference>
<dbReference type="PANTHER" id="PTHR43085:SF57">
    <property type="entry name" value="CARBOHYDRATE KINASE PFKB DOMAIN-CONTAINING PROTEIN"/>
    <property type="match status" value="1"/>
</dbReference>
<evidence type="ECO:0000313" key="5">
    <source>
        <dbReference type="EMBL" id="AKG38980.1"/>
    </source>
</evidence>
<feature type="domain" description="Carbohydrate kinase PfkB" evidence="4">
    <location>
        <begin position="16"/>
        <end position="277"/>
    </location>
</feature>
<keyword evidence="3" id="KW-0418">Kinase</keyword>
<dbReference type="Gene3D" id="3.40.1190.20">
    <property type="match status" value="1"/>
</dbReference>
<dbReference type="HOGENOM" id="CLU_065902_3_0_2"/>
<dbReference type="PATRIC" id="fig|1550241.5.peg.1368"/>
<evidence type="ECO:0000256" key="2">
    <source>
        <dbReference type="ARBA" id="ARBA00022679"/>
    </source>
</evidence>
<dbReference type="OrthoDB" id="26949at2157"/>
<name>A0A0F7FI33_9CREN</name>
<evidence type="ECO:0000313" key="6">
    <source>
        <dbReference type="Proteomes" id="UP000067434"/>
    </source>
</evidence>
<dbReference type="Pfam" id="PF00294">
    <property type="entry name" value="PfkB"/>
    <property type="match status" value="1"/>
</dbReference>
<dbReference type="GO" id="GO:0016301">
    <property type="term" value="F:kinase activity"/>
    <property type="evidence" value="ECO:0007669"/>
    <property type="project" value="UniProtKB-KW"/>
</dbReference>
<sequence length="301" mass="32697">MDVFLLGHLVVDIIVRKGNVRRNLGGTVTYGAMAALRHRARPHIISKIGIDFPDEYFLFLSRSGVDTTYITVSKDLPTTKFKLIYEDSDRTLYLLSRCEDILSSDVPLEKLKGNIAIIGTLIGEVSPGVVQEVSEKAALVASDLQGYLRRVTPDRRVILSSSREASLVASLSDIVHAEISEGKTLLGDLPPEIIAKKLVELGAGVALVTLGEIGAYIATSNKTFFVPPAESSRVVDRTGAGDVFTTVFAIEYQRSGDIKEAASYASAATSYLVEKPGIDGLKNRWELAGRAEKVLMNIKEL</sequence>
<comment type="similarity">
    <text evidence="1">Belongs to the carbohydrate kinase PfkB family.</text>
</comment>
<organism evidence="5 6">
    <name type="scientific">Infirmifilum uzonense</name>
    <dbReference type="NCBI Taxonomy" id="1550241"/>
    <lineage>
        <taxon>Archaea</taxon>
        <taxon>Thermoproteota</taxon>
        <taxon>Thermoprotei</taxon>
        <taxon>Thermofilales</taxon>
        <taxon>Thermofilaceae</taxon>
        <taxon>Infirmifilum</taxon>
    </lineage>
</organism>